<dbReference type="InterPro" id="IPR036505">
    <property type="entry name" value="Amidase/PGRP_sf"/>
</dbReference>
<keyword evidence="3" id="KW-1185">Reference proteome</keyword>
<organism evidence="2 3">
    <name type="scientific">Sulfitobacter porphyrae</name>
    <dbReference type="NCBI Taxonomy" id="1246864"/>
    <lineage>
        <taxon>Bacteria</taxon>
        <taxon>Pseudomonadati</taxon>
        <taxon>Pseudomonadota</taxon>
        <taxon>Alphaproteobacteria</taxon>
        <taxon>Rhodobacterales</taxon>
        <taxon>Roseobacteraceae</taxon>
        <taxon>Sulfitobacter</taxon>
    </lineage>
</organism>
<gene>
    <name evidence="2" type="ORF">ACFQFQ_14530</name>
</gene>
<dbReference type="CDD" id="cd06583">
    <property type="entry name" value="PGRP"/>
    <property type="match status" value="1"/>
</dbReference>
<protein>
    <submittedName>
        <fullName evidence="2">Peptidoglycan-binding protein</fullName>
    </submittedName>
</protein>
<comment type="caution">
    <text evidence="2">The sequence shown here is derived from an EMBL/GenBank/DDBJ whole genome shotgun (WGS) entry which is preliminary data.</text>
</comment>
<dbReference type="SUPFAM" id="SSF47090">
    <property type="entry name" value="PGBD-like"/>
    <property type="match status" value="2"/>
</dbReference>
<dbReference type="InterPro" id="IPR036366">
    <property type="entry name" value="PGBDSf"/>
</dbReference>
<dbReference type="Pfam" id="PF01471">
    <property type="entry name" value="PG_binding_1"/>
    <property type="match status" value="1"/>
</dbReference>
<dbReference type="Gene3D" id="3.40.80.10">
    <property type="entry name" value="Peptidoglycan recognition protein-like"/>
    <property type="match status" value="1"/>
</dbReference>
<evidence type="ECO:0000259" key="1">
    <source>
        <dbReference type="Pfam" id="PF01471"/>
    </source>
</evidence>
<evidence type="ECO:0000313" key="2">
    <source>
        <dbReference type="EMBL" id="MFC6760429.1"/>
    </source>
</evidence>
<evidence type="ECO:0000313" key="3">
    <source>
        <dbReference type="Proteomes" id="UP001596353"/>
    </source>
</evidence>
<dbReference type="Proteomes" id="UP001596353">
    <property type="component" value="Unassembled WGS sequence"/>
</dbReference>
<sequence length="274" mass="29725">MNPAIRLLQLGLKSLGYDPGKVDGWWGPVTAAAARGLLDQGPTKSTVWAVNQLQRGLAGLGYYEGRVDGAYGTLSRIALRQAIDADGVPKAAYSPDSAVLVPTKPTLGAVQHDKVLRQGGANTIIDTYCLHCAAVPGDWAADKSNAEIAKSIHLMHTLPKSKGGRGWSDTGYHAITCPDGEIIYARPMDRYGAGAVGYNRGVFHHLMIEVRTITATRHPEDYFTPETLASTRGHFEQIAQRTPIRRLMGHREVAAKLCPGFEVIDRDWTDRAVA</sequence>
<dbReference type="EMBL" id="JBHSWG010000001">
    <property type="protein sequence ID" value="MFC6760429.1"/>
    <property type="molecule type" value="Genomic_DNA"/>
</dbReference>
<accession>A0ABW2B3W7</accession>
<name>A0ABW2B3W7_9RHOB</name>
<proteinExistence type="predicted"/>
<dbReference type="Gene3D" id="1.10.101.10">
    <property type="entry name" value="PGBD-like superfamily/PGBD"/>
    <property type="match status" value="1"/>
</dbReference>
<feature type="domain" description="Peptidoglycan binding-like" evidence="1">
    <location>
        <begin position="3"/>
        <end position="33"/>
    </location>
</feature>
<dbReference type="SUPFAM" id="SSF55846">
    <property type="entry name" value="N-acetylmuramoyl-L-alanine amidase-like"/>
    <property type="match status" value="1"/>
</dbReference>
<dbReference type="InterPro" id="IPR036365">
    <property type="entry name" value="PGBD-like_sf"/>
</dbReference>
<dbReference type="InterPro" id="IPR002477">
    <property type="entry name" value="Peptidoglycan-bd-like"/>
</dbReference>
<dbReference type="InterPro" id="IPR002502">
    <property type="entry name" value="Amidase_domain"/>
</dbReference>
<reference evidence="3" key="1">
    <citation type="journal article" date="2019" name="Int. J. Syst. Evol. Microbiol.">
        <title>The Global Catalogue of Microorganisms (GCM) 10K type strain sequencing project: providing services to taxonomists for standard genome sequencing and annotation.</title>
        <authorList>
            <consortium name="The Broad Institute Genomics Platform"/>
            <consortium name="The Broad Institute Genome Sequencing Center for Infectious Disease"/>
            <person name="Wu L."/>
            <person name="Ma J."/>
        </authorList>
    </citation>
    <scope>NUCLEOTIDE SEQUENCE [LARGE SCALE GENOMIC DNA]</scope>
    <source>
        <strain evidence="3">CCUG 66188</strain>
    </source>
</reference>